<dbReference type="Proteomes" id="UP001054945">
    <property type="component" value="Unassembled WGS sequence"/>
</dbReference>
<dbReference type="AlphaFoldDB" id="A0AAV4PK25"/>
<sequence>MSHYHFKSKHSIFTLLHAGQLSLYLNSVFGTRQLAKKDHVAFAFISEFSHFRLKSASIGGGGGGVNETKLFRVQQIGGLGRGANKTKTISCAVSRDKSQVRSSPVFALRCLKKTQKFSQPQLRNNAARLHSRRDVVKALRMKVAIICSDRKKVLKKDVGNEIYCHTYTTLFFLVPLFIRFHSELKAQRVPPGVVHNALLATPNPFNPPSDLRNFFKKSSSKDDHLAHSARRKHSE</sequence>
<evidence type="ECO:0000313" key="2">
    <source>
        <dbReference type="EMBL" id="GIX97426.1"/>
    </source>
</evidence>
<protein>
    <submittedName>
        <fullName evidence="2">Uncharacterized protein</fullName>
    </submittedName>
</protein>
<organism evidence="2 3">
    <name type="scientific">Caerostris extrusa</name>
    <name type="common">Bark spider</name>
    <name type="synonym">Caerostris bankana</name>
    <dbReference type="NCBI Taxonomy" id="172846"/>
    <lineage>
        <taxon>Eukaryota</taxon>
        <taxon>Metazoa</taxon>
        <taxon>Ecdysozoa</taxon>
        <taxon>Arthropoda</taxon>
        <taxon>Chelicerata</taxon>
        <taxon>Arachnida</taxon>
        <taxon>Araneae</taxon>
        <taxon>Araneomorphae</taxon>
        <taxon>Entelegynae</taxon>
        <taxon>Araneoidea</taxon>
        <taxon>Araneidae</taxon>
        <taxon>Caerostris</taxon>
    </lineage>
</organism>
<comment type="caution">
    <text evidence="2">The sequence shown here is derived from an EMBL/GenBank/DDBJ whole genome shotgun (WGS) entry which is preliminary data.</text>
</comment>
<feature type="region of interest" description="Disordered" evidence="1">
    <location>
        <begin position="210"/>
        <end position="235"/>
    </location>
</feature>
<keyword evidence="3" id="KW-1185">Reference proteome</keyword>
<dbReference type="EMBL" id="BPLR01004779">
    <property type="protein sequence ID" value="GIX97426.1"/>
    <property type="molecule type" value="Genomic_DNA"/>
</dbReference>
<reference evidence="2 3" key="1">
    <citation type="submission" date="2021-06" db="EMBL/GenBank/DDBJ databases">
        <title>Caerostris extrusa draft genome.</title>
        <authorList>
            <person name="Kono N."/>
            <person name="Arakawa K."/>
        </authorList>
    </citation>
    <scope>NUCLEOTIDE SEQUENCE [LARGE SCALE GENOMIC DNA]</scope>
</reference>
<accession>A0AAV4PK25</accession>
<gene>
    <name evidence="2" type="ORF">CEXT_59331</name>
</gene>
<evidence type="ECO:0000256" key="1">
    <source>
        <dbReference type="SAM" id="MobiDB-lite"/>
    </source>
</evidence>
<evidence type="ECO:0000313" key="3">
    <source>
        <dbReference type="Proteomes" id="UP001054945"/>
    </source>
</evidence>
<proteinExistence type="predicted"/>
<name>A0AAV4PK25_CAEEX</name>